<proteinExistence type="predicted"/>
<name>A0A2T2NX50_CORCC</name>
<gene>
    <name evidence="1" type="ORF">BS50DRAFT_302124</name>
</gene>
<sequence length="98" mass="10917">MADRIPRVIIRAAIPSPPRSASLQPSQLSRPSRRLRLRSWAMYLSILVVPGTCLRERFRSLPTKLRPAPSFLVQPHASPEPGSPASSGQYRYPLLAIC</sequence>
<protein>
    <submittedName>
        <fullName evidence="1">Uncharacterized protein</fullName>
    </submittedName>
</protein>
<dbReference type="EMBL" id="KZ678132">
    <property type="protein sequence ID" value="PSN69997.1"/>
    <property type="molecule type" value="Genomic_DNA"/>
</dbReference>
<accession>A0A2T2NX50</accession>
<evidence type="ECO:0000313" key="2">
    <source>
        <dbReference type="Proteomes" id="UP000240883"/>
    </source>
</evidence>
<reference evidence="1 2" key="1">
    <citation type="journal article" date="2018" name="Front. Microbiol.">
        <title>Genome-Wide Analysis of Corynespora cassiicola Leaf Fall Disease Putative Effectors.</title>
        <authorList>
            <person name="Lopez D."/>
            <person name="Ribeiro S."/>
            <person name="Label P."/>
            <person name="Fumanal B."/>
            <person name="Venisse J.S."/>
            <person name="Kohler A."/>
            <person name="de Oliveira R.R."/>
            <person name="Labutti K."/>
            <person name="Lipzen A."/>
            <person name="Lail K."/>
            <person name="Bauer D."/>
            <person name="Ohm R.A."/>
            <person name="Barry K.W."/>
            <person name="Spatafora J."/>
            <person name="Grigoriev I.V."/>
            <person name="Martin F.M."/>
            <person name="Pujade-Renaud V."/>
        </authorList>
    </citation>
    <scope>NUCLEOTIDE SEQUENCE [LARGE SCALE GENOMIC DNA]</scope>
    <source>
        <strain evidence="1 2">Philippines</strain>
    </source>
</reference>
<dbReference type="Proteomes" id="UP000240883">
    <property type="component" value="Unassembled WGS sequence"/>
</dbReference>
<dbReference type="AlphaFoldDB" id="A0A2T2NX50"/>
<keyword evidence="2" id="KW-1185">Reference proteome</keyword>
<organism evidence="1 2">
    <name type="scientific">Corynespora cassiicola Philippines</name>
    <dbReference type="NCBI Taxonomy" id="1448308"/>
    <lineage>
        <taxon>Eukaryota</taxon>
        <taxon>Fungi</taxon>
        <taxon>Dikarya</taxon>
        <taxon>Ascomycota</taxon>
        <taxon>Pezizomycotina</taxon>
        <taxon>Dothideomycetes</taxon>
        <taxon>Pleosporomycetidae</taxon>
        <taxon>Pleosporales</taxon>
        <taxon>Corynesporascaceae</taxon>
        <taxon>Corynespora</taxon>
    </lineage>
</organism>
<evidence type="ECO:0000313" key="1">
    <source>
        <dbReference type="EMBL" id="PSN69997.1"/>
    </source>
</evidence>